<accession>A0A5S5CET6</accession>
<dbReference type="Proteomes" id="UP000324376">
    <property type="component" value="Unassembled WGS sequence"/>
</dbReference>
<proteinExistence type="predicted"/>
<dbReference type="AlphaFoldDB" id="A0A5S5CET6"/>
<reference evidence="1 2" key="1">
    <citation type="submission" date="2019-07" db="EMBL/GenBank/DDBJ databases">
        <title>Genomic Encyclopedia of Archaeal and Bacterial Type Strains, Phase II (KMG-II): from individual species to whole genera.</title>
        <authorList>
            <person name="Goeker M."/>
        </authorList>
    </citation>
    <scope>NUCLEOTIDE SEQUENCE [LARGE SCALE GENOMIC DNA]</scope>
    <source>
        <strain evidence="1 2">DSM 17527</strain>
    </source>
</reference>
<organism evidence="1 2">
    <name type="scientific">Aquimarina intermedia</name>
    <dbReference type="NCBI Taxonomy" id="350814"/>
    <lineage>
        <taxon>Bacteria</taxon>
        <taxon>Pseudomonadati</taxon>
        <taxon>Bacteroidota</taxon>
        <taxon>Flavobacteriia</taxon>
        <taxon>Flavobacteriales</taxon>
        <taxon>Flavobacteriaceae</taxon>
        <taxon>Aquimarina</taxon>
    </lineage>
</organism>
<gene>
    <name evidence="1" type="ORF">BD809_1015</name>
</gene>
<evidence type="ECO:0000313" key="1">
    <source>
        <dbReference type="EMBL" id="TYP76860.1"/>
    </source>
</evidence>
<keyword evidence="2" id="KW-1185">Reference proteome</keyword>
<dbReference type="OrthoDB" id="658938at2"/>
<protein>
    <submittedName>
        <fullName evidence="1">Uncharacterized protein</fullName>
    </submittedName>
</protein>
<comment type="caution">
    <text evidence="1">The sequence shown here is derived from an EMBL/GenBank/DDBJ whole genome shotgun (WGS) entry which is preliminary data.</text>
</comment>
<sequence>MGGIASIQEGAYANHSSLALYANETEYLRIRANGNVGIGTTTPDSRLTVKGKIHAEEVKVDLNVSAPDYVFKEGYQLLTLEEIEHYIQENGHLPNIATAQTMESEGVELGGMNMKLLEKIEELTLYSISQEKKIKKQQDIIHKQRTYFEKRLQILEGTIKNLLKAHKNDD</sequence>
<dbReference type="EMBL" id="VNHU01000001">
    <property type="protein sequence ID" value="TYP76860.1"/>
    <property type="molecule type" value="Genomic_DNA"/>
</dbReference>
<evidence type="ECO:0000313" key="2">
    <source>
        <dbReference type="Proteomes" id="UP000324376"/>
    </source>
</evidence>
<name>A0A5S5CET6_9FLAO</name>